<dbReference type="AlphaFoldDB" id="A0AAE1PTE8"/>
<protein>
    <submittedName>
        <fullName evidence="1">Uncharacterized protein</fullName>
    </submittedName>
</protein>
<sequence>MSDFDEPTFVLNPSVDEFISTEIRKDDLKFIATSFKLEFQADIRKAELKRLITKHLGGKDIRDDLSVVSVNDAQTLLEIERLKFEILRFKVDYEREEIKLEKSTS</sequence>
<dbReference type="EMBL" id="JAWZYT010001218">
    <property type="protein sequence ID" value="KAK4314491.1"/>
    <property type="molecule type" value="Genomic_DNA"/>
</dbReference>
<keyword evidence="2" id="KW-1185">Reference proteome</keyword>
<organism evidence="1 2">
    <name type="scientific">Petrolisthes manimaculis</name>
    <dbReference type="NCBI Taxonomy" id="1843537"/>
    <lineage>
        <taxon>Eukaryota</taxon>
        <taxon>Metazoa</taxon>
        <taxon>Ecdysozoa</taxon>
        <taxon>Arthropoda</taxon>
        <taxon>Crustacea</taxon>
        <taxon>Multicrustacea</taxon>
        <taxon>Malacostraca</taxon>
        <taxon>Eumalacostraca</taxon>
        <taxon>Eucarida</taxon>
        <taxon>Decapoda</taxon>
        <taxon>Pleocyemata</taxon>
        <taxon>Anomura</taxon>
        <taxon>Galatheoidea</taxon>
        <taxon>Porcellanidae</taxon>
        <taxon>Petrolisthes</taxon>
    </lineage>
</organism>
<reference evidence="1" key="1">
    <citation type="submission" date="2023-11" db="EMBL/GenBank/DDBJ databases">
        <title>Genome assemblies of two species of porcelain crab, Petrolisthes cinctipes and Petrolisthes manimaculis (Anomura: Porcellanidae).</title>
        <authorList>
            <person name="Angst P."/>
        </authorList>
    </citation>
    <scope>NUCLEOTIDE SEQUENCE</scope>
    <source>
        <strain evidence="1">PB745_02</strain>
        <tissue evidence="1">Gill</tissue>
    </source>
</reference>
<evidence type="ECO:0000313" key="2">
    <source>
        <dbReference type="Proteomes" id="UP001292094"/>
    </source>
</evidence>
<proteinExistence type="predicted"/>
<gene>
    <name evidence="1" type="ORF">Pmani_014196</name>
</gene>
<name>A0AAE1PTE8_9EUCA</name>
<comment type="caution">
    <text evidence="1">The sequence shown here is derived from an EMBL/GenBank/DDBJ whole genome shotgun (WGS) entry which is preliminary data.</text>
</comment>
<evidence type="ECO:0000313" key="1">
    <source>
        <dbReference type="EMBL" id="KAK4314491.1"/>
    </source>
</evidence>
<accession>A0AAE1PTE8</accession>
<dbReference type="Proteomes" id="UP001292094">
    <property type="component" value="Unassembled WGS sequence"/>
</dbReference>